<sequence>MTTLRDLLINKDSVLILNLDLVDKIGLNEAIFLQQLHYWIEIKQRSAQAGEPVNGFADGRFWVYKTLNPIAKAKAQRMAENGRRVITSWSEDFSFWSSRTVQRTINSLVESGFVLKGNFNKMKMDKTVWLTIDYERLSEEIADKARSDAYGQNVQMGNDAYGQNVQMDNGAYGQNVQMDNNTYGQIDQMHVDKMSIAIPEITKPEITNIDWPSNFYKDKEEDKENAHANSMGDLVANEKINQIISTEPWIQSSPAWKYLFDWRIENPEGTLNLINSLVNSHWRLRRANDEGYSRVSTLGTDMSLNLAFDKAKTVADTNVVDSKKYFDYLTQGITMQVDKILLGSTVG</sequence>
<comment type="caution">
    <text evidence="1">The sequence shown here is derived from an EMBL/GenBank/DDBJ whole genome shotgun (WGS) entry which is preliminary data.</text>
</comment>
<organism evidence="1 2">
    <name type="scientific">Weissella confusa</name>
    <name type="common">Lactobacillus confusus</name>
    <dbReference type="NCBI Taxonomy" id="1583"/>
    <lineage>
        <taxon>Bacteria</taxon>
        <taxon>Bacillati</taxon>
        <taxon>Bacillota</taxon>
        <taxon>Bacilli</taxon>
        <taxon>Lactobacillales</taxon>
        <taxon>Lactobacillaceae</taxon>
        <taxon>Weissella</taxon>
    </lineage>
</organism>
<dbReference type="RefSeq" id="WP_199468126.1">
    <property type="nucleotide sequence ID" value="NZ_JAAOCP010000007.1"/>
</dbReference>
<dbReference type="Proteomes" id="UP000728106">
    <property type="component" value="Unassembled WGS sequence"/>
</dbReference>
<name>A0AA40YQX3_WEICO</name>
<accession>A0AA40YQX3</accession>
<proteinExistence type="predicted"/>
<keyword evidence="2" id="KW-1185">Reference proteome</keyword>
<reference evidence="1 2" key="1">
    <citation type="journal article" date="2021" name="Int. J. Food Microbiol.">
        <title>Safety demonstration of a microbial species for use in the food chain: Weissella confusa.</title>
        <authorList>
            <person name="Bourdichon F."/>
            <person name="Patrone V."/>
            <person name="Fontana A."/>
            <person name="Milani G."/>
            <person name="Morelli L."/>
        </authorList>
    </citation>
    <scope>NUCLEOTIDE SEQUENCE [LARGE SCALE GENOMIC DNA]</scope>
    <source>
        <strain evidence="1 2">CCUG 43002</strain>
    </source>
</reference>
<gene>
    <name evidence="1" type="ORF">HAU20_06715</name>
</gene>
<evidence type="ECO:0000313" key="2">
    <source>
        <dbReference type="Proteomes" id="UP000728106"/>
    </source>
</evidence>
<evidence type="ECO:0000313" key="1">
    <source>
        <dbReference type="EMBL" id="MBJ7639072.1"/>
    </source>
</evidence>
<dbReference type="AlphaFoldDB" id="A0AA40YQX3"/>
<dbReference type="EMBL" id="JAAOCP010000007">
    <property type="protein sequence ID" value="MBJ7639072.1"/>
    <property type="molecule type" value="Genomic_DNA"/>
</dbReference>
<protein>
    <recommendedName>
        <fullName evidence="3">Replication protein</fullName>
    </recommendedName>
</protein>
<evidence type="ECO:0008006" key="3">
    <source>
        <dbReference type="Google" id="ProtNLM"/>
    </source>
</evidence>